<proteinExistence type="predicted"/>
<dbReference type="HOGENOM" id="CLU_1104315_0_0_1"/>
<evidence type="ECO:0000313" key="3">
    <source>
        <dbReference type="Proteomes" id="UP000004994"/>
    </source>
</evidence>
<dbReference type="GO" id="GO:0005765">
    <property type="term" value="C:lysosomal membrane"/>
    <property type="evidence" value="ECO:0000318"/>
    <property type="project" value="GO_Central"/>
</dbReference>
<reference evidence="2" key="1">
    <citation type="journal article" date="2012" name="Nature">
        <title>The tomato genome sequence provides insights into fleshy fruit evolution.</title>
        <authorList>
            <consortium name="Tomato Genome Consortium"/>
        </authorList>
    </citation>
    <scope>NUCLEOTIDE SEQUENCE [LARGE SCALE GENOMIC DNA]</scope>
    <source>
        <strain evidence="2">cv. Heinz 1706</strain>
    </source>
</reference>
<dbReference type="InterPro" id="IPR029399">
    <property type="entry name" value="TMEM192"/>
</dbReference>
<keyword evidence="1" id="KW-0472">Membrane</keyword>
<keyword evidence="1" id="KW-1133">Transmembrane helix</keyword>
<organism evidence="2">
    <name type="scientific">Solanum lycopersicum</name>
    <name type="common">Tomato</name>
    <name type="synonym">Lycopersicon esculentum</name>
    <dbReference type="NCBI Taxonomy" id="4081"/>
    <lineage>
        <taxon>Eukaryota</taxon>
        <taxon>Viridiplantae</taxon>
        <taxon>Streptophyta</taxon>
        <taxon>Embryophyta</taxon>
        <taxon>Tracheophyta</taxon>
        <taxon>Spermatophyta</taxon>
        <taxon>Magnoliopsida</taxon>
        <taxon>eudicotyledons</taxon>
        <taxon>Gunneridae</taxon>
        <taxon>Pentapetalae</taxon>
        <taxon>asterids</taxon>
        <taxon>lamiids</taxon>
        <taxon>Solanales</taxon>
        <taxon>Solanaceae</taxon>
        <taxon>Solanoideae</taxon>
        <taxon>Solaneae</taxon>
        <taxon>Solanum</taxon>
        <taxon>Solanum subgen. Lycopersicon</taxon>
    </lineage>
</organism>
<dbReference type="STRING" id="4081.K4CE55"/>
<feature type="transmembrane region" description="Helical" evidence="1">
    <location>
        <begin position="12"/>
        <end position="34"/>
    </location>
</feature>
<dbReference type="EnsemblPlants" id="Solyc07g041890.1.1">
    <property type="protein sequence ID" value="Solyc07g041890.1.1"/>
    <property type="gene ID" value="Solyc07g041890.1"/>
</dbReference>
<dbReference type="PhylomeDB" id="K4CE55"/>
<dbReference type="PANTHER" id="PTHR31592">
    <property type="entry name" value="TRANSMEMBRANE PROTEIN 192"/>
    <property type="match status" value="1"/>
</dbReference>
<feature type="transmembrane region" description="Helical" evidence="1">
    <location>
        <begin position="90"/>
        <end position="117"/>
    </location>
</feature>
<dbReference type="eggNOG" id="ENOG502QT7U">
    <property type="taxonomic scope" value="Eukaryota"/>
</dbReference>
<dbReference type="AlphaFoldDB" id="K4CE55"/>
<feature type="transmembrane region" description="Helical" evidence="1">
    <location>
        <begin position="55"/>
        <end position="78"/>
    </location>
</feature>
<dbReference type="Proteomes" id="UP000004994">
    <property type="component" value="Chromosome 7"/>
</dbReference>
<reference evidence="2" key="2">
    <citation type="submission" date="2015-06" db="UniProtKB">
        <authorList>
            <consortium name="EnsemblPlants"/>
        </authorList>
    </citation>
    <scope>IDENTIFICATION</scope>
    <source>
        <strain evidence="2">cv. Heinz 1706</strain>
    </source>
</reference>
<dbReference type="Gramene" id="Solyc07g041890.1.1">
    <property type="protein sequence ID" value="Solyc07g041890.1.1"/>
    <property type="gene ID" value="Solyc07g041890.1"/>
</dbReference>
<name>K4CE55_SOLLC</name>
<protein>
    <submittedName>
        <fullName evidence="2">Uncharacterized protein</fullName>
    </submittedName>
</protein>
<evidence type="ECO:0000256" key="1">
    <source>
        <dbReference type="SAM" id="Phobius"/>
    </source>
</evidence>
<evidence type="ECO:0000313" key="2">
    <source>
        <dbReference type="EnsemblPlants" id="Solyc07g041890.1.1"/>
    </source>
</evidence>
<accession>K4CE55</accession>
<keyword evidence="1" id="KW-0812">Transmembrane</keyword>
<dbReference type="InParanoid" id="K4CE55"/>
<keyword evidence="3" id="KW-1185">Reference proteome</keyword>
<dbReference type="PaxDb" id="4081-Solyc07g041890.1.1"/>
<dbReference type="PANTHER" id="PTHR31592:SF2">
    <property type="match status" value="1"/>
</dbReference>
<dbReference type="GO" id="GO:0005770">
    <property type="term" value="C:late endosome"/>
    <property type="evidence" value="ECO:0000318"/>
    <property type="project" value="GO_Central"/>
</dbReference>
<sequence>MGATWIFHPIRGLVFQLLCSCNIALLVISGNCVFSQKLKHIIHLPFATIAYRISLLGSLCELLQCCWSWFWIQILAFFPYPHYSSDLPRTLLVFISWIILLAEVVCAASFMTLYIGYVHQYNSFDSQPDVLKSLYSPLQPSNSLEGPRYLMGFMLLNLQKLFTSYLVPTSRNKLVDIKWFINVWLFQESLQNEELCRHSFLFHIFSTFFGPQSTLPFSSLLSMEALICILKGKKITQGIIFSVYKGTTKLLF</sequence>